<reference evidence="2 3" key="1">
    <citation type="submission" date="2020-08" db="EMBL/GenBank/DDBJ databases">
        <title>Genome sequencing of Purple Non-Sulfur Bacteria from various extreme environments.</title>
        <authorList>
            <person name="Mayer M."/>
        </authorList>
    </citation>
    <scope>NUCLEOTIDE SEQUENCE [LARGE SCALE GENOMIC DNA]</scope>
    <source>
        <strain evidence="2 3">2761</strain>
    </source>
</reference>
<feature type="region of interest" description="Disordered" evidence="1">
    <location>
        <begin position="43"/>
        <end position="65"/>
    </location>
</feature>
<keyword evidence="3" id="KW-1185">Reference proteome</keyword>
<dbReference type="Proteomes" id="UP000587070">
    <property type="component" value="Unassembled WGS sequence"/>
</dbReference>
<protein>
    <submittedName>
        <fullName evidence="2">Uncharacterized protein</fullName>
    </submittedName>
</protein>
<organism evidence="2 3">
    <name type="scientific">Rhodocyclus tenuis</name>
    <name type="common">Rhodospirillum tenue</name>
    <dbReference type="NCBI Taxonomy" id="1066"/>
    <lineage>
        <taxon>Bacteria</taxon>
        <taxon>Pseudomonadati</taxon>
        <taxon>Pseudomonadota</taxon>
        <taxon>Betaproteobacteria</taxon>
        <taxon>Rhodocyclales</taxon>
        <taxon>Rhodocyclaceae</taxon>
        <taxon>Rhodocyclus</taxon>
    </lineage>
</organism>
<name>A0A840G098_RHOTE</name>
<dbReference type="EMBL" id="JACIGE010000007">
    <property type="protein sequence ID" value="MBB4247817.1"/>
    <property type="molecule type" value="Genomic_DNA"/>
</dbReference>
<dbReference type="RefSeq" id="WP_153116779.1">
    <property type="nucleotide sequence ID" value="NZ_JACIGE010000007.1"/>
</dbReference>
<sequence>MSTIPPARAALLHPATTPGCGKWASVLTPVTCALTRAIAPQQSAPPLPIADAVPPLTKAAASNSD</sequence>
<proteinExistence type="predicted"/>
<accession>A0A840G098</accession>
<evidence type="ECO:0000313" key="3">
    <source>
        <dbReference type="Proteomes" id="UP000587070"/>
    </source>
</evidence>
<evidence type="ECO:0000256" key="1">
    <source>
        <dbReference type="SAM" id="MobiDB-lite"/>
    </source>
</evidence>
<evidence type="ECO:0000313" key="2">
    <source>
        <dbReference type="EMBL" id="MBB4247817.1"/>
    </source>
</evidence>
<gene>
    <name evidence="2" type="ORF">GGD90_002202</name>
</gene>
<comment type="caution">
    <text evidence="2">The sequence shown here is derived from an EMBL/GenBank/DDBJ whole genome shotgun (WGS) entry which is preliminary data.</text>
</comment>
<dbReference type="AlphaFoldDB" id="A0A840G098"/>